<protein>
    <submittedName>
        <fullName evidence="1">Uncharacterized protein</fullName>
    </submittedName>
</protein>
<organism evidence="1 2">
    <name type="scientific">Coniosporium uncinatum</name>
    <dbReference type="NCBI Taxonomy" id="93489"/>
    <lineage>
        <taxon>Eukaryota</taxon>
        <taxon>Fungi</taxon>
        <taxon>Dikarya</taxon>
        <taxon>Ascomycota</taxon>
        <taxon>Pezizomycotina</taxon>
        <taxon>Dothideomycetes</taxon>
        <taxon>Dothideomycetes incertae sedis</taxon>
        <taxon>Coniosporium</taxon>
    </lineage>
</organism>
<evidence type="ECO:0000313" key="1">
    <source>
        <dbReference type="EMBL" id="KAK3082034.1"/>
    </source>
</evidence>
<sequence>MSTQPELPTPGSLFPVCCATIIPPETIDRFITTAQEESDADESLFVFVDDTTRVYEEETEVGQWTEPTSAESPFIGTTPLESYLLLRQLTIDNDSNINHHHFVIMDDRTLKDGTVVLVEGPWGAGEEEGEAKTVRVEPKIAQERLLLHNIGEPEIDEDQAVAQEAEDGVLRLEAIQNRPPA</sequence>
<name>A0ACC3DYY6_9PEZI</name>
<accession>A0ACC3DYY6</accession>
<dbReference type="Proteomes" id="UP001186974">
    <property type="component" value="Unassembled WGS sequence"/>
</dbReference>
<comment type="caution">
    <text evidence="1">The sequence shown here is derived from an EMBL/GenBank/DDBJ whole genome shotgun (WGS) entry which is preliminary data.</text>
</comment>
<reference evidence="1" key="1">
    <citation type="submission" date="2024-09" db="EMBL/GenBank/DDBJ databases">
        <title>Black Yeasts Isolated from many extreme environments.</title>
        <authorList>
            <person name="Coleine C."/>
            <person name="Stajich J.E."/>
            <person name="Selbmann L."/>
        </authorList>
    </citation>
    <scope>NUCLEOTIDE SEQUENCE</scope>
    <source>
        <strain evidence="1">CCFEE 5737</strain>
    </source>
</reference>
<proteinExistence type="predicted"/>
<gene>
    <name evidence="1" type="ORF">LTS18_007219</name>
</gene>
<evidence type="ECO:0000313" key="2">
    <source>
        <dbReference type="Proteomes" id="UP001186974"/>
    </source>
</evidence>
<dbReference type="EMBL" id="JAWDJW010000018">
    <property type="protein sequence ID" value="KAK3082034.1"/>
    <property type="molecule type" value="Genomic_DNA"/>
</dbReference>
<keyword evidence="2" id="KW-1185">Reference proteome</keyword>